<sequence length="254" mass="27382">MDITTRTLNKVPEVTLYFWIIKVLCTTVGETAADFLNVNLGLGLTNTTLVMGALLIVVIYAQFRARRYLPAVYWLAVVLISIVGTLITDSLIDNFGVSLEVTTVMFGVALALTFATWYASERTLSIHTIYTMRREAFYWLAILFTFALGTAAGDLAAEQLGLGYLPSAIIFAVLIAIVAGARFGLRANGVATFWIAYILTRPLGASLGDYLAQPTEDGGLGLGTVATSGLFLATILVFVSYLAVTRRDAIEATA</sequence>
<accession>A0A5M3WJU4</accession>
<feature type="transmembrane region" description="Helical" evidence="1">
    <location>
        <begin position="40"/>
        <end position="61"/>
    </location>
</feature>
<dbReference type="EMBL" id="BLAE01000006">
    <property type="protein sequence ID" value="GES07313.1"/>
    <property type="molecule type" value="Genomic_DNA"/>
</dbReference>
<keyword evidence="1" id="KW-1133">Transmembrane helix</keyword>
<feature type="transmembrane region" description="Helical" evidence="1">
    <location>
        <begin position="136"/>
        <end position="157"/>
    </location>
</feature>
<keyword evidence="1" id="KW-0472">Membrane</keyword>
<feature type="transmembrane region" description="Helical" evidence="1">
    <location>
        <begin position="220"/>
        <end position="244"/>
    </location>
</feature>
<protein>
    <submittedName>
        <fullName evidence="2">Membrane protein</fullName>
    </submittedName>
</protein>
<evidence type="ECO:0000313" key="3">
    <source>
        <dbReference type="Proteomes" id="UP000331127"/>
    </source>
</evidence>
<proteinExistence type="predicted"/>
<dbReference type="AlphaFoldDB" id="A0A5M3WJU4"/>
<feature type="transmembrane region" description="Helical" evidence="1">
    <location>
        <begin position="190"/>
        <end position="208"/>
    </location>
</feature>
<keyword evidence="1" id="KW-0812">Transmembrane</keyword>
<comment type="caution">
    <text evidence="2">The sequence shown here is derived from an EMBL/GenBank/DDBJ whole genome shotgun (WGS) entry which is preliminary data.</text>
</comment>
<organism evidence="2 3">
    <name type="scientific">Acrocarpospora macrocephala</name>
    <dbReference type="NCBI Taxonomy" id="150177"/>
    <lineage>
        <taxon>Bacteria</taxon>
        <taxon>Bacillati</taxon>
        <taxon>Actinomycetota</taxon>
        <taxon>Actinomycetes</taxon>
        <taxon>Streptosporangiales</taxon>
        <taxon>Streptosporangiaceae</taxon>
        <taxon>Acrocarpospora</taxon>
    </lineage>
</organism>
<gene>
    <name evidence="2" type="ORF">Amac_009080</name>
</gene>
<dbReference type="RefSeq" id="WP_155353032.1">
    <property type="nucleotide sequence ID" value="NZ_BAAAHL010000012.1"/>
</dbReference>
<reference evidence="2 3" key="1">
    <citation type="submission" date="2019-10" db="EMBL/GenBank/DDBJ databases">
        <title>Whole genome shotgun sequence of Acrocarpospora macrocephala NBRC 16266.</title>
        <authorList>
            <person name="Ichikawa N."/>
            <person name="Kimura A."/>
            <person name="Kitahashi Y."/>
            <person name="Komaki H."/>
            <person name="Oguchi A."/>
        </authorList>
    </citation>
    <scope>NUCLEOTIDE SEQUENCE [LARGE SCALE GENOMIC DNA]</scope>
    <source>
        <strain evidence="2 3">NBRC 16266</strain>
    </source>
</reference>
<name>A0A5M3WJU4_9ACTN</name>
<feature type="transmembrane region" description="Helical" evidence="1">
    <location>
        <begin position="94"/>
        <end position="115"/>
    </location>
</feature>
<feature type="transmembrane region" description="Helical" evidence="1">
    <location>
        <begin position="163"/>
        <end position="183"/>
    </location>
</feature>
<dbReference type="OrthoDB" id="9794709at2"/>
<keyword evidence="3" id="KW-1185">Reference proteome</keyword>
<evidence type="ECO:0000313" key="2">
    <source>
        <dbReference type="EMBL" id="GES07313.1"/>
    </source>
</evidence>
<dbReference type="Pfam" id="PF03988">
    <property type="entry name" value="DUF347"/>
    <property type="match status" value="4"/>
</dbReference>
<dbReference type="InterPro" id="IPR007136">
    <property type="entry name" value="DUF347"/>
</dbReference>
<evidence type="ECO:0000256" key="1">
    <source>
        <dbReference type="SAM" id="Phobius"/>
    </source>
</evidence>
<dbReference type="Proteomes" id="UP000331127">
    <property type="component" value="Unassembled WGS sequence"/>
</dbReference>
<feature type="transmembrane region" description="Helical" evidence="1">
    <location>
        <begin position="68"/>
        <end position="88"/>
    </location>
</feature>